<evidence type="ECO:0000256" key="7">
    <source>
        <dbReference type="ARBA" id="ARBA00022777"/>
    </source>
</evidence>
<dbReference type="PROSITE" id="PS00107">
    <property type="entry name" value="PROTEIN_KINASE_ATP"/>
    <property type="match status" value="1"/>
</dbReference>
<dbReference type="Gene3D" id="3.30.200.20">
    <property type="entry name" value="Phosphorylase Kinase, domain 1"/>
    <property type="match status" value="1"/>
</dbReference>
<dbReference type="InterPro" id="IPR018451">
    <property type="entry name" value="NAF/FISL_domain"/>
</dbReference>
<evidence type="ECO:0000256" key="6">
    <source>
        <dbReference type="ARBA" id="ARBA00022741"/>
    </source>
</evidence>
<dbReference type="InterPro" id="IPR008271">
    <property type="entry name" value="Ser/Thr_kinase_AS"/>
</dbReference>
<dbReference type="InterPro" id="IPR017441">
    <property type="entry name" value="Protein_kinase_ATP_BS"/>
</dbReference>
<dbReference type="PROSITE" id="PS00108">
    <property type="entry name" value="PROTEIN_KINASE_ST"/>
    <property type="match status" value="1"/>
</dbReference>
<evidence type="ECO:0000259" key="14">
    <source>
        <dbReference type="PROSITE" id="PS50816"/>
    </source>
</evidence>
<organism evidence="15 16">
    <name type="scientific">Gossypium aridum</name>
    <name type="common">American cotton</name>
    <name type="synonym">Erioxylum aridum</name>
    <dbReference type="NCBI Taxonomy" id="34290"/>
    <lineage>
        <taxon>Eukaryota</taxon>
        <taxon>Viridiplantae</taxon>
        <taxon>Streptophyta</taxon>
        <taxon>Embryophyta</taxon>
        <taxon>Tracheophyta</taxon>
        <taxon>Spermatophyta</taxon>
        <taxon>Magnoliopsida</taxon>
        <taxon>eudicotyledons</taxon>
        <taxon>Gunneridae</taxon>
        <taxon>Pentapetalae</taxon>
        <taxon>rosids</taxon>
        <taxon>malvids</taxon>
        <taxon>Malvales</taxon>
        <taxon>Malvaceae</taxon>
        <taxon>Malvoideae</taxon>
        <taxon>Gossypium</taxon>
    </lineage>
</organism>
<dbReference type="InterPro" id="IPR000719">
    <property type="entry name" value="Prot_kinase_dom"/>
</dbReference>
<evidence type="ECO:0000256" key="5">
    <source>
        <dbReference type="ARBA" id="ARBA00022679"/>
    </source>
</evidence>
<dbReference type="InterPro" id="IPR004041">
    <property type="entry name" value="NAF_dom"/>
</dbReference>
<evidence type="ECO:0000256" key="8">
    <source>
        <dbReference type="ARBA" id="ARBA00022840"/>
    </source>
</evidence>
<dbReference type="AlphaFoldDB" id="A0A7J8XNB6"/>
<dbReference type="PANTHER" id="PTHR43895:SF145">
    <property type="entry name" value="CBL-INTERACTING SERINE_THREONINE-PROTEIN KINASE 9"/>
    <property type="match status" value="1"/>
</dbReference>
<evidence type="ECO:0000256" key="1">
    <source>
        <dbReference type="ARBA" id="ARBA00001936"/>
    </source>
</evidence>
<evidence type="ECO:0000259" key="13">
    <source>
        <dbReference type="PROSITE" id="PS50011"/>
    </source>
</evidence>
<accession>A0A7J8XNB6</accession>
<gene>
    <name evidence="15" type="ORF">Goari_006587</name>
</gene>
<evidence type="ECO:0000256" key="9">
    <source>
        <dbReference type="ARBA" id="ARBA00047899"/>
    </source>
</evidence>
<evidence type="ECO:0000313" key="16">
    <source>
        <dbReference type="Proteomes" id="UP000593577"/>
    </source>
</evidence>
<evidence type="ECO:0000313" key="15">
    <source>
        <dbReference type="EMBL" id="MBA0688821.1"/>
    </source>
</evidence>
<comment type="catalytic activity">
    <reaction evidence="9">
        <text>L-threonyl-[protein] + ATP = O-phospho-L-threonyl-[protein] + ADP + H(+)</text>
        <dbReference type="Rhea" id="RHEA:46608"/>
        <dbReference type="Rhea" id="RHEA-COMP:11060"/>
        <dbReference type="Rhea" id="RHEA-COMP:11605"/>
        <dbReference type="ChEBI" id="CHEBI:15378"/>
        <dbReference type="ChEBI" id="CHEBI:30013"/>
        <dbReference type="ChEBI" id="CHEBI:30616"/>
        <dbReference type="ChEBI" id="CHEBI:61977"/>
        <dbReference type="ChEBI" id="CHEBI:456216"/>
        <dbReference type="EC" id="2.7.11.1"/>
    </reaction>
</comment>
<keyword evidence="6 11" id="KW-0547">Nucleotide-binding</keyword>
<dbReference type="EMBL" id="JABFAA010000008">
    <property type="protein sequence ID" value="MBA0688821.1"/>
    <property type="molecule type" value="Genomic_DNA"/>
</dbReference>
<feature type="non-terminal residue" evidence="15">
    <location>
        <position position="352"/>
    </location>
</feature>
<comment type="cofactor">
    <cofactor evidence="1">
        <name>Mn(2+)</name>
        <dbReference type="ChEBI" id="CHEBI:29035"/>
    </cofactor>
</comment>
<dbReference type="FunFam" id="1.10.510.10:FF:000133">
    <property type="entry name" value="Non-specific serine/threonine protein kinase"/>
    <property type="match status" value="1"/>
</dbReference>
<feature type="binding site" evidence="11">
    <location>
        <position position="53"/>
    </location>
    <ligand>
        <name>ATP</name>
        <dbReference type="ChEBI" id="CHEBI:30616"/>
    </ligand>
</feature>
<dbReference type="GO" id="GO:0004674">
    <property type="term" value="F:protein serine/threonine kinase activity"/>
    <property type="evidence" value="ECO:0007669"/>
    <property type="project" value="UniProtKB-KW"/>
</dbReference>
<keyword evidence="7" id="KW-0418">Kinase</keyword>
<comment type="catalytic activity">
    <reaction evidence="10">
        <text>L-seryl-[protein] + ATP = O-phospho-L-seryl-[protein] + ADP + H(+)</text>
        <dbReference type="Rhea" id="RHEA:17989"/>
        <dbReference type="Rhea" id="RHEA-COMP:9863"/>
        <dbReference type="Rhea" id="RHEA-COMP:11604"/>
        <dbReference type="ChEBI" id="CHEBI:15378"/>
        <dbReference type="ChEBI" id="CHEBI:29999"/>
        <dbReference type="ChEBI" id="CHEBI:30616"/>
        <dbReference type="ChEBI" id="CHEBI:83421"/>
        <dbReference type="ChEBI" id="CHEBI:456216"/>
        <dbReference type="EC" id="2.7.11.1"/>
    </reaction>
</comment>
<proteinExistence type="inferred from homology"/>
<evidence type="ECO:0000256" key="11">
    <source>
        <dbReference type="PROSITE-ProRule" id="PRU10141"/>
    </source>
</evidence>
<evidence type="ECO:0000256" key="3">
    <source>
        <dbReference type="ARBA" id="ARBA00012513"/>
    </source>
</evidence>
<evidence type="ECO:0000256" key="4">
    <source>
        <dbReference type="ARBA" id="ARBA00022527"/>
    </source>
</evidence>
<keyword evidence="4 12" id="KW-0723">Serine/threonine-protein kinase</keyword>
<dbReference type="Pfam" id="PF03822">
    <property type="entry name" value="NAF"/>
    <property type="match status" value="1"/>
</dbReference>
<keyword evidence="16" id="KW-1185">Reference proteome</keyword>
<dbReference type="Proteomes" id="UP000593577">
    <property type="component" value="Unassembled WGS sequence"/>
</dbReference>
<keyword evidence="8 11" id="KW-0067">ATP-binding</keyword>
<protein>
    <recommendedName>
        <fullName evidence="3">non-specific serine/threonine protein kinase</fullName>
        <ecNumber evidence="3">2.7.11.1</ecNumber>
    </recommendedName>
</protein>
<evidence type="ECO:0000256" key="10">
    <source>
        <dbReference type="ARBA" id="ARBA00048679"/>
    </source>
</evidence>
<dbReference type="EC" id="2.7.11.1" evidence="3"/>
<dbReference type="Gene3D" id="3.30.310.80">
    <property type="entry name" value="Kinase associated domain 1, KA1"/>
    <property type="match status" value="1"/>
</dbReference>
<comment type="similarity">
    <text evidence="2">Belongs to the protein kinase superfamily. CAMK Ser/Thr protein kinase family. SNF1 subfamily.</text>
</comment>
<dbReference type="SUPFAM" id="SSF56112">
    <property type="entry name" value="Protein kinase-like (PK-like)"/>
    <property type="match status" value="1"/>
</dbReference>
<feature type="domain" description="NAF" evidence="14">
    <location>
        <begin position="292"/>
        <end position="316"/>
    </location>
</feature>
<dbReference type="SMART" id="SM00220">
    <property type="entry name" value="S_TKc"/>
    <property type="match status" value="1"/>
</dbReference>
<dbReference type="PROSITE" id="PS50011">
    <property type="entry name" value="PROTEIN_KINASE_DOM"/>
    <property type="match status" value="1"/>
</dbReference>
<dbReference type="GO" id="GO:0007165">
    <property type="term" value="P:signal transduction"/>
    <property type="evidence" value="ECO:0007669"/>
    <property type="project" value="InterPro"/>
</dbReference>
<reference evidence="15 16" key="1">
    <citation type="journal article" date="2019" name="Genome Biol. Evol.">
        <title>Insights into the evolution of the New World diploid cottons (Gossypium, subgenus Houzingenia) based on genome sequencing.</title>
        <authorList>
            <person name="Grover C.E."/>
            <person name="Arick M.A. 2nd"/>
            <person name="Thrash A."/>
            <person name="Conover J.L."/>
            <person name="Sanders W.S."/>
            <person name="Peterson D.G."/>
            <person name="Frelichowski J.E."/>
            <person name="Scheffler J.A."/>
            <person name="Scheffler B.E."/>
            <person name="Wendel J.F."/>
        </authorList>
    </citation>
    <scope>NUCLEOTIDE SEQUENCE [LARGE SCALE GENOMIC DNA]</scope>
    <source>
        <strain evidence="15">185</strain>
        <tissue evidence="15">Leaf</tissue>
    </source>
</reference>
<dbReference type="GO" id="GO:0005524">
    <property type="term" value="F:ATP binding"/>
    <property type="evidence" value="ECO:0007669"/>
    <property type="project" value="UniProtKB-UniRule"/>
</dbReference>
<feature type="domain" description="Protein kinase" evidence="13">
    <location>
        <begin position="24"/>
        <end position="254"/>
    </location>
</feature>
<dbReference type="Gene3D" id="1.10.510.10">
    <property type="entry name" value="Transferase(Phosphotransferase) domain 1"/>
    <property type="match status" value="1"/>
</dbReference>
<name>A0A7J8XNB6_GOSAI</name>
<comment type="caution">
    <text evidence="15">The sequence shown here is derived from an EMBL/GenBank/DDBJ whole genome shotgun (WGS) entry which is preliminary data.</text>
</comment>
<dbReference type="InterPro" id="IPR011009">
    <property type="entry name" value="Kinase-like_dom_sf"/>
</dbReference>
<sequence length="352" mass="39992">MSTKKSSNNTAGQVRTTTTRVGKYDLGRTLGEGSFAKVKFAKNVETGECVAIKILDREQVLRRRIVEQVMAIKTKIYIVIEYVGGGELFDKISWETKEDEARTYFQQLINAVDFCHGTSVYHRDLKPENLLLDTHGVLKISDFGLSALSQQEDGLLHTARGTPNYVAPEVFRDQGYDGGASEIWSCGVILFVLMAGYMPFDEPNLISMYQKISKAEFTCPSWFSSGSRRLIQRILDPNPLTCITVPEILQDKWFKKRYKPPQFEQEEDVNLDDIDVAFNDSKQENLVTERKVKPVSMNAFELISRSQSFCLDNLFEKQMTSFASQCPPNEIISKIEDAAKPLGFNVDKRNYK</sequence>
<evidence type="ECO:0000256" key="2">
    <source>
        <dbReference type="ARBA" id="ARBA00006234"/>
    </source>
</evidence>
<dbReference type="Pfam" id="PF00069">
    <property type="entry name" value="Pkinase"/>
    <property type="match status" value="1"/>
</dbReference>
<dbReference type="PANTHER" id="PTHR43895">
    <property type="entry name" value="CALCIUM/CALMODULIN-DEPENDENT PROTEIN KINASE KINASE-RELATED"/>
    <property type="match status" value="1"/>
</dbReference>
<keyword evidence="5" id="KW-0808">Transferase</keyword>
<dbReference type="PROSITE" id="PS50816">
    <property type="entry name" value="NAF"/>
    <property type="match status" value="1"/>
</dbReference>
<evidence type="ECO:0000256" key="12">
    <source>
        <dbReference type="RuleBase" id="RU000304"/>
    </source>
</evidence>